<dbReference type="KEGG" id="ehx:EMIHUDRAFT_349842"/>
<dbReference type="RefSeq" id="XP_005770510.1">
    <property type="nucleotide sequence ID" value="XM_005770453.1"/>
</dbReference>
<dbReference type="Proteomes" id="UP000013827">
    <property type="component" value="Unassembled WGS sequence"/>
</dbReference>
<evidence type="ECO:0000313" key="1">
    <source>
        <dbReference type="EnsemblProtists" id="EOD18081"/>
    </source>
</evidence>
<proteinExistence type="predicted"/>
<dbReference type="PaxDb" id="2903-EOD18081"/>
<accession>A0A0D3J3J6</accession>
<name>A0A0D3J3J6_EMIH1</name>
<reference evidence="2" key="1">
    <citation type="journal article" date="2013" name="Nature">
        <title>Pan genome of the phytoplankton Emiliania underpins its global distribution.</title>
        <authorList>
            <person name="Read B.A."/>
            <person name="Kegel J."/>
            <person name="Klute M.J."/>
            <person name="Kuo A."/>
            <person name="Lefebvre S.C."/>
            <person name="Maumus F."/>
            <person name="Mayer C."/>
            <person name="Miller J."/>
            <person name="Monier A."/>
            <person name="Salamov A."/>
            <person name="Young J."/>
            <person name="Aguilar M."/>
            <person name="Claverie J.M."/>
            <person name="Frickenhaus S."/>
            <person name="Gonzalez K."/>
            <person name="Herman E.K."/>
            <person name="Lin Y.C."/>
            <person name="Napier J."/>
            <person name="Ogata H."/>
            <person name="Sarno A.F."/>
            <person name="Shmutz J."/>
            <person name="Schroeder D."/>
            <person name="de Vargas C."/>
            <person name="Verret F."/>
            <person name="von Dassow P."/>
            <person name="Valentin K."/>
            <person name="Van de Peer Y."/>
            <person name="Wheeler G."/>
            <person name="Dacks J.B."/>
            <person name="Delwiche C.F."/>
            <person name="Dyhrman S.T."/>
            <person name="Glockner G."/>
            <person name="John U."/>
            <person name="Richards T."/>
            <person name="Worden A.Z."/>
            <person name="Zhang X."/>
            <person name="Grigoriev I.V."/>
            <person name="Allen A.E."/>
            <person name="Bidle K."/>
            <person name="Borodovsky M."/>
            <person name="Bowler C."/>
            <person name="Brownlee C."/>
            <person name="Cock J.M."/>
            <person name="Elias M."/>
            <person name="Gladyshev V.N."/>
            <person name="Groth M."/>
            <person name="Guda C."/>
            <person name="Hadaegh A."/>
            <person name="Iglesias-Rodriguez M.D."/>
            <person name="Jenkins J."/>
            <person name="Jones B.M."/>
            <person name="Lawson T."/>
            <person name="Leese F."/>
            <person name="Lindquist E."/>
            <person name="Lobanov A."/>
            <person name="Lomsadze A."/>
            <person name="Malik S.B."/>
            <person name="Marsh M.E."/>
            <person name="Mackinder L."/>
            <person name="Mock T."/>
            <person name="Mueller-Roeber B."/>
            <person name="Pagarete A."/>
            <person name="Parker M."/>
            <person name="Probert I."/>
            <person name="Quesneville H."/>
            <person name="Raines C."/>
            <person name="Rensing S.A."/>
            <person name="Riano-Pachon D.M."/>
            <person name="Richier S."/>
            <person name="Rokitta S."/>
            <person name="Shiraiwa Y."/>
            <person name="Soanes D.M."/>
            <person name="van der Giezen M."/>
            <person name="Wahlund T.M."/>
            <person name="Williams B."/>
            <person name="Wilson W."/>
            <person name="Wolfe G."/>
            <person name="Wurch L.L."/>
        </authorList>
    </citation>
    <scope>NUCLEOTIDE SEQUENCE</scope>
</reference>
<dbReference type="GeneID" id="19046082"/>
<evidence type="ECO:0000313" key="2">
    <source>
        <dbReference type="Proteomes" id="UP000013827"/>
    </source>
</evidence>
<organism evidence="1 2">
    <name type="scientific">Emiliania huxleyi (strain CCMP1516)</name>
    <dbReference type="NCBI Taxonomy" id="280463"/>
    <lineage>
        <taxon>Eukaryota</taxon>
        <taxon>Haptista</taxon>
        <taxon>Haptophyta</taxon>
        <taxon>Prymnesiophyceae</taxon>
        <taxon>Isochrysidales</taxon>
        <taxon>Noelaerhabdaceae</taxon>
        <taxon>Emiliania</taxon>
    </lineage>
</organism>
<sequence>LFTRTPHPTFSLPRRPPFSTFFGSSSSCWSPWPSLPEPPSPQLQTAPSAVRAMLWSPPANTATTRRAVNGQCLDLLGQRLALPVAVAQLARGAIAPAPYTAVGGEGEAVASKKWTAGAAAPPRRASAPP</sequence>
<dbReference type="EnsemblProtists" id="EOD18081">
    <property type="protein sequence ID" value="EOD18081"/>
    <property type="gene ID" value="EMIHUDRAFT_349842"/>
</dbReference>
<reference evidence="1" key="2">
    <citation type="submission" date="2024-10" db="UniProtKB">
        <authorList>
            <consortium name="EnsemblProtists"/>
        </authorList>
    </citation>
    <scope>IDENTIFICATION</scope>
</reference>
<dbReference type="AlphaFoldDB" id="A0A0D3J3J6"/>
<dbReference type="HOGENOM" id="CLU_1954473_0_0_1"/>
<keyword evidence="2" id="KW-1185">Reference proteome</keyword>
<protein>
    <submittedName>
        <fullName evidence="1">Uncharacterized protein</fullName>
    </submittedName>
</protein>